<dbReference type="OrthoDB" id="9925935at2"/>
<name>S5LWS4_9MOLU</name>
<dbReference type="AlphaFoldDB" id="S5LWS4"/>
<dbReference type="STRING" id="1276220.STAIW_v1c04450"/>
<gene>
    <name evidence="1" type="ORF">STAIW_v1c04450</name>
</gene>
<evidence type="ECO:0000313" key="1">
    <source>
        <dbReference type="EMBL" id="AGR41091.1"/>
    </source>
</evidence>
<protein>
    <submittedName>
        <fullName evidence="1">Uncharacterized protein</fullName>
    </submittedName>
</protein>
<evidence type="ECO:0000313" key="2">
    <source>
        <dbReference type="Proteomes" id="UP000014984"/>
    </source>
</evidence>
<organism evidence="1 2">
    <name type="scientific">Spiroplasma taiwanense CT-1</name>
    <dbReference type="NCBI Taxonomy" id="1276220"/>
    <lineage>
        <taxon>Bacteria</taxon>
        <taxon>Bacillati</taxon>
        <taxon>Mycoplasmatota</taxon>
        <taxon>Mollicutes</taxon>
        <taxon>Entomoplasmatales</taxon>
        <taxon>Spiroplasmataceae</taxon>
        <taxon>Spiroplasma</taxon>
    </lineage>
</organism>
<dbReference type="HOGENOM" id="CLU_1776286_0_0_14"/>
<dbReference type="PATRIC" id="fig|1276220.3.peg.451"/>
<proteinExistence type="predicted"/>
<dbReference type="KEGG" id="stai:STAIW_v1c04450"/>
<dbReference type="RefSeq" id="WP_020834230.1">
    <property type="nucleotide sequence ID" value="NC_021846.1"/>
</dbReference>
<keyword evidence="2" id="KW-1185">Reference proteome</keyword>
<reference evidence="1 2" key="1">
    <citation type="journal article" date="2013" name="Genome Biol. Evol.">
        <title>Comparison of metabolic capacities and inference of gene content evolution in mosquito-associated Spiroplasma diminutum and S. taiwanense.</title>
        <authorList>
            <person name="Lo W.S."/>
            <person name="Ku C."/>
            <person name="Chen L.L."/>
            <person name="Chang T.H."/>
            <person name="Kuo C.H."/>
        </authorList>
    </citation>
    <scope>NUCLEOTIDE SEQUENCE [LARGE SCALE GENOMIC DNA]</scope>
    <source>
        <strain evidence="1">CT-1</strain>
    </source>
</reference>
<dbReference type="Proteomes" id="UP000014984">
    <property type="component" value="Chromosome"/>
</dbReference>
<dbReference type="EMBL" id="CP005074">
    <property type="protein sequence ID" value="AGR41091.1"/>
    <property type="molecule type" value="Genomic_DNA"/>
</dbReference>
<sequence length="146" mass="17029">MSIFNQEENNKKITWPEFKFKTGKQIEEKIEQKLKKTTTTDEQVSSIEMISTQESKDKVLKENKVEKTKIDEILNIPAGSILRIDGEEYQIHISISPGQEVTKDYIHKKVIDPNGLINKWEYKNASLSYDKEDNIFYYVIESPKKG</sequence>
<accession>S5LWS4</accession>